<dbReference type="EMBL" id="KU511274">
    <property type="protein sequence ID" value="AMB26937.1"/>
    <property type="molecule type" value="Genomic_RNA"/>
</dbReference>
<proteinExistence type="predicted"/>
<dbReference type="InterPro" id="IPR004909">
    <property type="entry name" value="Vir_Hsp90"/>
</dbReference>
<accession>A0A2H4D714</accession>
<organism evidence="1">
    <name type="scientific">Sweet potato chlorotic stunt virus</name>
    <dbReference type="NCBI Taxonomy" id="81931"/>
    <lineage>
        <taxon>Viruses</taxon>
        <taxon>Riboviria</taxon>
        <taxon>Orthornavirae</taxon>
        <taxon>Kitrinoviricota</taxon>
        <taxon>Alsuviricetes</taxon>
        <taxon>Martellivirales</taxon>
        <taxon>Closteroviridae</taxon>
        <taxon>Crinivirus</taxon>
        <taxon>Crinivirus ipomeae</taxon>
    </lineage>
</organism>
<sequence>MAQPIYHSDFVKETFKYAFKKNDVREYLQRLNEVMLSKCDIINGKSYKFNFQGKTFSLNSKYYVRGGDVYVNTEDPLEVLKLLSVYLYYVEPKYIELSPYSPESLFGNPNYMKAVKTWKPYYDKSMNEYLSDRSEVGCIYTMDGHRLRLNSMNETRKITLYRVCNSLGKLIDLKELSSGTLKAFEVKTSDVGQAVMTTTSSNALFAECVKVFKDYIVLNSTKAGREKIEVNRKFLNSFLRCLSPKEELGNLGENPLLIAWFMREFTDRTRTSSGFRDNYKAVVELSRPMLKFLKDVFLKNLSLDEDSLFITFPKNSVVEIVDQVIPLANFHRNQTLPTPMSNSCDLPREIDAIVSESIIKYLSKFIKTDGDLLLDAFLFVLGRSTTNQQRWTSGFEIDFKVIGSRIRFDSRDLWSYLNDAVKTKRPKFRTHNIIRQWANNRGDRARVMFKICGYKPGLFGTIPRIDEHMRFDFFKLMNLRMMSESEKVSYYTLRLMTESKSNNSDKDFCKLISWISAS</sequence>
<name>A0A2H4D714_9CLOS</name>
<evidence type="ECO:0000313" key="1">
    <source>
        <dbReference type="EMBL" id="AMB26937.1"/>
    </source>
</evidence>
<reference evidence="1" key="1">
    <citation type="journal article" date="2016" name="J. Virol.">
        <title>The P1N-PISPO trans-Frame Gene of Sweet Potato Feathery Mottle Potyvirus Is Produced during Virus Infection and Functions as an RNA Silencing Suppressor.</title>
        <authorList>
            <person name="Mingot A."/>
            <person name="Valli A."/>
            <person name="Rodamilans B."/>
            <person name="San Leon D."/>
            <person name="Baulcombe D.C."/>
            <person name="Garcia J.A."/>
            <person name="Lopez-Moya J.J."/>
        </authorList>
    </citation>
    <scope>NUCLEOTIDE SEQUENCE</scope>
    <source>
        <strain evidence="1">Can181-9/AM-MB2</strain>
    </source>
</reference>
<dbReference type="Pfam" id="PF03225">
    <property type="entry name" value="Viral_Hsp90"/>
    <property type="match status" value="1"/>
</dbReference>
<protein>
    <submittedName>
        <fullName evidence="1">p60</fullName>
    </submittedName>
</protein>